<keyword evidence="5" id="KW-1185">Reference proteome</keyword>
<dbReference type="PANTHER" id="PTHR43877:SF1">
    <property type="entry name" value="ACETYLTRANSFERASE"/>
    <property type="match status" value="1"/>
</dbReference>
<dbReference type="PROSITE" id="PS51186">
    <property type="entry name" value="GNAT"/>
    <property type="match status" value="1"/>
</dbReference>
<dbReference type="Gene3D" id="3.40.630.30">
    <property type="match status" value="1"/>
</dbReference>
<dbReference type="Pfam" id="PF00583">
    <property type="entry name" value="Acetyltransf_1"/>
    <property type="match status" value="1"/>
</dbReference>
<keyword evidence="1" id="KW-0808">Transferase</keyword>
<dbReference type="CDD" id="cd04301">
    <property type="entry name" value="NAT_SF"/>
    <property type="match status" value="1"/>
</dbReference>
<dbReference type="EMBL" id="JAFMYW010000004">
    <property type="protein sequence ID" value="MBO0949862.1"/>
    <property type="molecule type" value="Genomic_DNA"/>
</dbReference>
<dbReference type="Proteomes" id="UP000664628">
    <property type="component" value="Unassembled WGS sequence"/>
</dbReference>
<gene>
    <name evidence="4" type="ORF">J2I46_14800</name>
</gene>
<dbReference type="InterPro" id="IPR050832">
    <property type="entry name" value="Bact_Acetyltransf"/>
</dbReference>
<dbReference type="NCBIfam" id="NF040501">
    <property type="entry name" value="resist_ArsN2"/>
    <property type="match status" value="1"/>
</dbReference>
<feature type="domain" description="N-acetyltransferase" evidence="3">
    <location>
        <begin position="1"/>
        <end position="143"/>
    </location>
</feature>
<dbReference type="SUPFAM" id="SSF55729">
    <property type="entry name" value="Acyl-CoA N-acyltransferases (Nat)"/>
    <property type="match status" value="1"/>
</dbReference>
<dbReference type="PANTHER" id="PTHR43877">
    <property type="entry name" value="AMINOALKYLPHOSPHONATE N-ACETYLTRANSFERASE-RELATED-RELATED"/>
    <property type="match status" value="1"/>
</dbReference>
<dbReference type="InterPro" id="IPR016181">
    <property type="entry name" value="Acyl_CoA_acyltransferase"/>
</dbReference>
<evidence type="ECO:0000256" key="1">
    <source>
        <dbReference type="ARBA" id="ARBA00022679"/>
    </source>
</evidence>
<keyword evidence="2" id="KW-0012">Acyltransferase</keyword>
<protein>
    <submittedName>
        <fullName evidence="4">GNAT family N-acetyltransferase</fullName>
    </submittedName>
</protein>
<comment type="caution">
    <text evidence="4">The sequence shown here is derived from an EMBL/GenBank/DDBJ whole genome shotgun (WGS) entry which is preliminary data.</text>
</comment>
<organism evidence="4 5">
    <name type="scientific">Fibrella forsythiae</name>
    <dbReference type="NCBI Taxonomy" id="2817061"/>
    <lineage>
        <taxon>Bacteria</taxon>
        <taxon>Pseudomonadati</taxon>
        <taxon>Bacteroidota</taxon>
        <taxon>Cytophagia</taxon>
        <taxon>Cytophagales</taxon>
        <taxon>Spirosomataceae</taxon>
        <taxon>Fibrella</taxon>
    </lineage>
</organism>
<dbReference type="InterPro" id="IPR000182">
    <property type="entry name" value="GNAT_dom"/>
</dbReference>
<dbReference type="RefSeq" id="WP_207329821.1">
    <property type="nucleotide sequence ID" value="NZ_JAFMYW010000004.1"/>
</dbReference>
<accession>A0ABS3JLS9</accession>
<reference evidence="4 5" key="1">
    <citation type="submission" date="2021-03" db="EMBL/GenBank/DDBJ databases">
        <title>Fibrella sp. HMF5405 genome sequencing and assembly.</title>
        <authorList>
            <person name="Kang H."/>
            <person name="Kim H."/>
            <person name="Bae S."/>
            <person name="Joh K."/>
        </authorList>
    </citation>
    <scope>NUCLEOTIDE SEQUENCE [LARGE SCALE GENOMIC DNA]</scope>
    <source>
        <strain evidence="4 5">HMF5405</strain>
    </source>
</reference>
<name>A0ABS3JLS9_9BACT</name>
<evidence type="ECO:0000313" key="5">
    <source>
        <dbReference type="Proteomes" id="UP000664628"/>
    </source>
</evidence>
<evidence type="ECO:0000259" key="3">
    <source>
        <dbReference type="PROSITE" id="PS51186"/>
    </source>
</evidence>
<evidence type="ECO:0000256" key="2">
    <source>
        <dbReference type="ARBA" id="ARBA00023315"/>
    </source>
</evidence>
<sequence length="149" mass="16376">MIYRLATPTDRPALTELLTQAKLLTDDLPENLGTFILAFDNDTLAGTAGVDIIELTGLLRSVAVAPAYQHQHIGRQLIAAAEKLASDKGIMNLYLITTTADRYFDRLGFERVDRNNVPEAIATTRQFSELCPASSVVMSKSVTPKLQLR</sequence>
<proteinExistence type="predicted"/>
<evidence type="ECO:0000313" key="4">
    <source>
        <dbReference type="EMBL" id="MBO0949862.1"/>
    </source>
</evidence>